<accession>A0AAV2ZW18</accession>
<protein>
    <submittedName>
        <fullName evidence="1">Uncharacterized protein</fullName>
    </submittedName>
</protein>
<comment type="caution">
    <text evidence="1">The sequence shown here is derived from an EMBL/GenBank/DDBJ whole genome shotgun (WGS) entry which is preliminary data.</text>
</comment>
<organism evidence="1 2">
    <name type="scientific">Pyxicephalus adspersus</name>
    <name type="common">African bullfrog</name>
    <dbReference type="NCBI Taxonomy" id="30357"/>
    <lineage>
        <taxon>Eukaryota</taxon>
        <taxon>Metazoa</taxon>
        <taxon>Chordata</taxon>
        <taxon>Craniata</taxon>
        <taxon>Vertebrata</taxon>
        <taxon>Euteleostomi</taxon>
        <taxon>Amphibia</taxon>
        <taxon>Batrachia</taxon>
        <taxon>Anura</taxon>
        <taxon>Neobatrachia</taxon>
        <taxon>Ranoidea</taxon>
        <taxon>Pyxicephalidae</taxon>
        <taxon>Pyxicephalinae</taxon>
        <taxon>Pyxicephalus</taxon>
    </lineage>
</organism>
<dbReference type="EMBL" id="DYDO01000010">
    <property type="protein sequence ID" value="DBA16850.1"/>
    <property type="molecule type" value="Genomic_DNA"/>
</dbReference>
<dbReference type="AlphaFoldDB" id="A0AAV2ZW18"/>
<gene>
    <name evidence="1" type="ORF">GDO54_002379</name>
</gene>
<name>A0AAV2ZW18_PYXAD</name>
<sequence length="67" mass="8111">MERKQNSCLSNISFILWINHDAGHKSHRMYQSGRYTTDTSLLRRFLECVFPISYHRCISKRRHELEL</sequence>
<dbReference type="Proteomes" id="UP001181693">
    <property type="component" value="Unassembled WGS sequence"/>
</dbReference>
<reference evidence="1" key="1">
    <citation type="thesis" date="2020" institute="ProQuest LLC" country="789 East Eisenhower Parkway, Ann Arbor, MI, USA">
        <title>Comparative Genomics and Chromosome Evolution.</title>
        <authorList>
            <person name="Mudd A.B."/>
        </authorList>
    </citation>
    <scope>NUCLEOTIDE SEQUENCE</scope>
    <source>
        <strain evidence="1">1538</strain>
        <tissue evidence="1">Blood</tissue>
    </source>
</reference>
<keyword evidence="2" id="KW-1185">Reference proteome</keyword>
<evidence type="ECO:0000313" key="2">
    <source>
        <dbReference type="Proteomes" id="UP001181693"/>
    </source>
</evidence>
<evidence type="ECO:0000313" key="1">
    <source>
        <dbReference type="EMBL" id="DBA16850.1"/>
    </source>
</evidence>
<proteinExistence type="predicted"/>